<gene>
    <name evidence="7" type="ORF">FRACA_800007</name>
</gene>
<evidence type="ECO:0000256" key="6">
    <source>
        <dbReference type="SAM" id="MobiDB-lite"/>
    </source>
</evidence>
<reference evidence="7 8" key="1">
    <citation type="submission" date="2017-06" db="EMBL/GenBank/DDBJ databases">
        <authorList>
            <person name="Kim H.J."/>
            <person name="Triplett B.A."/>
        </authorList>
    </citation>
    <scope>NUCLEOTIDE SEQUENCE [LARGE SCALE GENOMIC DNA]</scope>
    <source>
        <strain evidence="7">FRACA_ARgP5</strain>
    </source>
</reference>
<evidence type="ECO:0000313" key="8">
    <source>
        <dbReference type="Proteomes" id="UP000234331"/>
    </source>
</evidence>
<keyword evidence="3 5" id="KW-0479">Metal-binding</keyword>
<organism evidence="7 8">
    <name type="scientific">Frankia canadensis</name>
    <dbReference type="NCBI Taxonomy" id="1836972"/>
    <lineage>
        <taxon>Bacteria</taxon>
        <taxon>Bacillati</taxon>
        <taxon>Actinomycetota</taxon>
        <taxon>Actinomycetes</taxon>
        <taxon>Frankiales</taxon>
        <taxon>Frankiaceae</taxon>
        <taxon>Frankia</taxon>
    </lineage>
</organism>
<dbReference type="InterPro" id="IPR009050">
    <property type="entry name" value="Globin-like_sf"/>
</dbReference>
<protein>
    <submittedName>
        <fullName evidence="7">Globin</fullName>
    </submittedName>
</protein>
<dbReference type="GO" id="GO:0019825">
    <property type="term" value="F:oxygen binding"/>
    <property type="evidence" value="ECO:0007669"/>
    <property type="project" value="InterPro"/>
</dbReference>
<feature type="compositionally biased region" description="Basic and acidic residues" evidence="6">
    <location>
        <begin position="11"/>
        <end position="24"/>
    </location>
</feature>
<keyword evidence="8" id="KW-1185">Reference proteome</keyword>
<dbReference type="SUPFAM" id="SSF46458">
    <property type="entry name" value="Globin-like"/>
    <property type="match status" value="1"/>
</dbReference>
<evidence type="ECO:0000256" key="5">
    <source>
        <dbReference type="PIRSR" id="PIRSR601486-1"/>
    </source>
</evidence>
<dbReference type="AlphaFoldDB" id="A0A2I2L1J9"/>
<name>A0A2I2L1J9_9ACTN</name>
<proteinExistence type="predicted"/>
<dbReference type="Proteomes" id="UP000234331">
    <property type="component" value="Unassembled WGS sequence"/>
</dbReference>
<dbReference type="GO" id="GO:0046872">
    <property type="term" value="F:metal ion binding"/>
    <property type="evidence" value="ECO:0007669"/>
    <property type="project" value="UniProtKB-KW"/>
</dbReference>
<evidence type="ECO:0000256" key="1">
    <source>
        <dbReference type="ARBA" id="ARBA00022448"/>
    </source>
</evidence>
<feature type="binding site" description="distal binding residue" evidence="5">
    <location>
        <position position="81"/>
    </location>
    <ligand>
        <name>heme</name>
        <dbReference type="ChEBI" id="CHEBI:30413"/>
    </ligand>
    <ligandPart>
        <name>Fe</name>
        <dbReference type="ChEBI" id="CHEBI:18248"/>
    </ligandPart>
</feature>
<dbReference type="EMBL" id="FZMO01000548">
    <property type="protein sequence ID" value="SNQ51790.1"/>
    <property type="molecule type" value="Genomic_DNA"/>
</dbReference>
<evidence type="ECO:0000256" key="3">
    <source>
        <dbReference type="ARBA" id="ARBA00022723"/>
    </source>
</evidence>
<dbReference type="Gene3D" id="1.10.490.10">
    <property type="entry name" value="Globins"/>
    <property type="match status" value="1"/>
</dbReference>
<dbReference type="InterPro" id="IPR001486">
    <property type="entry name" value="Hemoglobin_trunc"/>
</dbReference>
<dbReference type="InterPro" id="IPR012292">
    <property type="entry name" value="Globin/Proto"/>
</dbReference>
<keyword evidence="4 5" id="KW-0408">Iron</keyword>
<accession>A0A2I2L1J9</accession>
<evidence type="ECO:0000256" key="2">
    <source>
        <dbReference type="ARBA" id="ARBA00022617"/>
    </source>
</evidence>
<feature type="region of interest" description="Disordered" evidence="6">
    <location>
        <begin position="1"/>
        <end position="33"/>
    </location>
</feature>
<keyword evidence="1" id="KW-0813">Transport</keyword>
<keyword evidence="2 5" id="KW-0349">Heme</keyword>
<sequence length="183" mass="20743">MRDSAAATSPRRPDHDGTETHGDMTESQTVPESHEVPETLYEHAGGDAALHRLEELFYQRALADPVLSTVFRERVPTHVDHLTWFTAESFGGPDRYTREVGFQNLIDVHRGLQITDEQRERFVEMYLTVLDEAGLPDDAPFRAAVREHVEFGAQVAQQNSRAATDADLHPIREVPAWTWNPQD</sequence>
<evidence type="ECO:0000313" key="7">
    <source>
        <dbReference type="EMBL" id="SNQ51790.1"/>
    </source>
</evidence>
<dbReference type="GO" id="GO:0020037">
    <property type="term" value="F:heme binding"/>
    <property type="evidence" value="ECO:0007669"/>
    <property type="project" value="InterPro"/>
</dbReference>
<dbReference type="Pfam" id="PF01152">
    <property type="entry name" value="Bac_globin"/>
    <property type="match status" value="1"/>
</dbReference>
<dbReference type="CDD" id="cd14775">
    <property type="entry name" value="TrHb2_O-like"/>
    <property type="match status" value="1"/>
</dbReference>
<evidence type="ECO:0000256" key="4">
    <source>
        <dbReference type="ARBA" id="ARBA00023004"/>
    </source>
</evidence>